<dbReference type="EMBL" id="GDID01007773">
    <property type="protein sequence ID" value="JAP88833.1"/>
    <property type="molecule type" value="Transcribed_RNA"/>
</dbReference>
<dbReference type="AlphaFoldDB" id="A0A146JW81"/>
<proteinExistence type="predicted"/>
<protein>
    <submittedName>
        <fullName evidence="2">Uncharacterized protein</fullName>
    </submittedName>
</protein>
<name>A0A146JW81_9EUKA</name>
<keyword evidence="1" id="KW-0175">Coiled coil</keyword>
<feature type="coiled-coil region" evidence="1">
    <location>
        <begin position="28"/>
        <end position="55"/>
    </location>
</feature>
<evidence type="ECO:0000313" key="2">
    <source>
        <dbReference type="EMBL" id="JAP88833.1"/>
    </source>
</evidence>
<reference evidence="2" key="1">
    <citation type="submission" date="2015-07" db="EMBL/GenBank/DDBJ databases">
        <title>Adaptation to a free-living lifestyle via gene acquisitions in the diplomonad Trepomonas sp. PC1.</title>
        <authorList>
            <person name="Xu F."/>
            <person name="Jerlstrom-Hultqvist J."/>
            <person name="Kolisko M."/>
            <person name="Simpson A.G.B."/>
            <person name="Roger A.J."/>
            <person name="Svard S.G."/>
            <person name="Andersson J.O."/>
        </authorList>
    </citation>
    <scope>NUCLEOTIDE SEQUENCE</scope>
    <source>
        <strain evidence="2">PC1</strain>
    </source>
</reference>
<gene>
    <name evidence="2" type="ORF">TPC1_31672</name>
</gene>
<feature type="non-terminal residue" evidence="2">
    <location>
        <position position="1"/>
    </location>
</feature>
<organism evidence="2">
    <name type="scientific">Trepomonas sp. PC1</name>
    <dbReference type="NCBI Taxonomy" id="1076344"/>
    <lineage>
        <taxon>Eukaryota</taxon>
        <taxon>Metamonada</taxon>
        <taxon>Diplomonadida</taxon>
        <taxon>Hexamitidae</taxon>
        <taxon>Hexamitinae</taxon>
        <taxon>Trepomonas</taxon>
    </lineage>
</organism>
<sequence length="328" mass="38422">CIENGKKFAKTEEFRLLALQSDQDVASAAGIQQEIDELRQEAIQDEQRAARREQERQRAEMAKMEPPWLPTYHQQQSFQQFESGKQQLFGVATRMEQEKIQQEKAIKQVHLSRIEQEKEKAFQEKHRPAKEAEARRLKCDVKKTVLSAKLENLKVELQFKNQMLEKIKIELARKFKAEAEKKVVQKKLVLMKMKELVGNFQLVKQEILGKQKIVENLAKKEQICHQIKLNRQSLEKEVSQVGKVKQNCKAVHLLNELNASEQFNFMTQFNGCGLEQGFTQLKGWYQGKVVERKFNQSDAARLAEMTIQQKRRNDFCEHELAIKEQQKE</sequence>
<accession>A0A146JW81</accession>
<feature type="non-terminal residue" evidence="2">
    <location>
        <position position="328"/>
    </location>
</feature>
<evidence type="ECO:0000256" key="1">
    <source>
        <dbReference type="SAM" id="Coils"/>
    </source>
</evidence>